<dbReference type="InterPro" id="IPR050950">
    <property type="entry name" value="HTH-type_LysR_regulators"/>
</dbReference>
<dbReference type="Proteomes" id="UP000253594">
    <property type="component" value="Unassembled WGS sequence"/>
</dbReference>
<dbReference type="FunFam" id="1.10.10.10:FF:000001">
    <property type="entry name" value="LysR family transcriptional regulator"/>
    <property type="match status" value="1"/>
</dbReference>
<keyword evidence="4" id="KW-0804">Transcription</keyword>
<dbReference type="InterPro" id="IPR001188">
    <property type="entry name" value="Sperm_putr-bd"/>
</dbReference>
<comment type="caution">
    <text evidence="6">The sequence shown here is derived from an EMBL/GenBank/DDBJ whole genome shotgun (WGS) entry which is preliminary data.</text>
</comment>
<dbReference type="PRINTS" id="PR00909">
    <property type="entry name" value="SPERMDNBNDNG"/>
</dbReference>
<dbReference type="GO" id="GO:0005829">
    <property type="term" value="C:cytosol"/>
    <property type="evidence" value="ECO:0007669"/>
    <property type="project" value="TreeGrafter"/>
</dbReference>
<evidence type="ECO:0000313" key="7">
    <source>
        <dbReference type="Proteomes" id="UP000253594"/>
    </source>
</evidence>
<dbReference type="PANTHER" id="PTHR30419">
    <property type="entry name" value="HTH-TYPE TRANSCRIPTIONAL REGULATOR YBHD"/>
    <property type="match status" value="1"/>
</dbReference>
<evidence type="ECO:0000256" key="4">
    <source>
        <dbReference type="ARBA" id="ARBA00023163"/>
    </source>
</evidence>
<keyword evidence="3" id="KW-0238">DNA-binding</keyword>
<dbReference type="InterPro" id="IPR036388">
    <property type="entry name" value="WH-like_DNA-bd_sf"/>
</dbReference>
<evidence type="ECO:0000256" key="1">
    <source>
        <dbReference type="ARBA" id="ARBA00009437"/>
    </source>
</evidence>
<dbReference type="Pfam" id="PF03466">
    <property type="entry name" value="LysR_substrate"/>
    <property type="match status" value="1"/>
</dbReference>
<protein>
    <submittedName>
        <fullName evidence="6">Transcriptional regulator CynR</fullName>
    </submittedName>
</protein>
<evidence type="ECO:0000259" key="5">
    <source>
        <dbReference type="PROSITE" id="PS50931"/>
    </source>
</evidence>
<evidence type="ECO:0000256" key="2">
    <source>
        <dbReference type="ARBA" id="ARBA00023015"/>
    </source>
</evidence>
<evidence type="ECO:0000313" key="6">
    <source>
        <dbReference type="EMBL" id="RCI72552.1"/>
    </source>
</evidence>
<keyword evidence="2" id="KW-0805">Transcription regulation</keyword>
<reference evidence="6 7" key="1">
    <citation type="submission" date="2018-07" db="EMBL/GenBank/DDBJ databases">
        <title>Mechanisms of high-level aminoglycoside resistance among Gram-negative pathogens in Brazil.</title>
        <authorList>
            <person name="Ballaben A.S."/>
            <person name="Darini A.L.C."/>
            <person name="Doi Y."/>
        </authorList>
    </citation>
    <scope>NUCLEOTIDE SEQUENCE [LARGE SCALE GENOMIC DNA]</scope>
    <source>
        <strain evidence="6 7">B2-305</strain>
    </source>
</reference>
<dbReference type="InterPro" id="IPR000847">
    <property type="entry name" value="LysR_HTH_N"/>
</dbReference>
<proteinExistence type="inferred from homology"/>
<dbReference type="GO" id="GO:0019808">
    <property type="term" value="F:polyamine binding"/>
    <property type="evidence" value="ECO:0007669"/>
    <property type="project" value="InterPro"/>
</dbReference>
<dbReference type="NCBIfam" id="NF008416">
    <property type="entry name" value="PRK11242.1"/>
    <property type="match status" value="1"/>
</dbReference>
<dbReference type="Gene3D" id="1.10.10.10">
    <property type="entry name" value="Winged helix-like DNA-binding domain superfamily/Winged helix DNA-binding domain"/>
    <property type="match status" value="1"/>
</dbReference>
<dbReference type="SUPFAM" id="SSF53850">
    <property type="entry name" value="Periplasmic binding protein-like II"/>
    <property type="match status" value="2"/>
</dbReference>
<dbReference type="GO" id="GO:0042597">
    <property type="term" value="C:periplasmic space"/>
    <property type="evidence" value="ECO:0007669"/>
    <property type="project" value="InterPro"/>
</dbReference>
<feature type="non-terminal residue" evidence="6">
    <location>
        <position position="1"/>
    </location>
</feature>
<dbReference type="SUPFAM" id="SSF46785">
    <property type="entry name" value="Winged helix' DNA-binding domain"/>
    <property type="match status" value="1"/>
</dbReference>
<dbReference type="Gene3D" id="3.40.190.10">
    <property type="entry name" value="Periplasmic binding protein-like II"/>
    <property type="match status" value="1"/>
</dbReference>
<gene>
    <name evidence="6" type="ORF">DT376_23150</name>
</gene>
<comment type="similarity">
    <text evidence="1">Belongs to the LysR transcriptional regulatory family.</text>
</comment>
<dbReference type="AlphaFoldDB" id="A0A367M5H8"/>
<feature type="domain" description="HTH lysR-type" evidence="5">
    <location>
        <begin position="169"/>
        <end position="209"/>
    </location>
</feature>
<evidence type="ECO:0000256" key="3">
    <source>
        <dbReference type="ARBA" id="ARBA00023125"/>
    </source>
</evidence>
<dbReference type="InterPro" id="IPR005119">
    <property type="entry name" value="LysR_subst-bd"/>
</dbReference>
<dbReference type="InterPro" id="IPR036390">
    <property type="entry name" value="WH_DNA-bd_sf"/>
</dbReference>
<dbReference type="GO" id="GO:0003677">
    <property type="term" value="F:DNA binding"/>
    <property type="evidence" value="ECO:0007669"/>
    <property type="project" value="UniProtKB-KW"/>
</dbReference>
<name>A0A367M5H8_PSEAI</name>
<dbReference type="PRINTS" id="PR00039">
    <property type="entry name" value="HTHLYSR"/>
</dbReference>
<dbReference type="GO" id="GO:0003700">
    <property type="term" value="F:DNA-binding transcription factor activity"/>
    <property type="evidence" value="ECO:0007669"/>
    <property type="project" value="InterPro"/>
</dbReference>
<sequence>NWNDYIDPQVLESFQKDTGIRVEYHTFATAEELDKALRSGEAIDVAVPSHDTLPALLKDNLLRPLDFTQLPNRSHLDRQLLSKLAAVDPDNRHAVPYLWGAVGLAINTPQAEAAYGGPLPNSWSLLFDASQSQRLKSCGISLLDAPDETLAILLNYQGRNLGRTAPSQVRRAAEALHVSQPTLSQQVRQLEEQLRVQLLDRSGRSVRPTDAGELYLLHARRALRELEAAQRAIHEVRDLSRGRLRLGMTPTFTCYLVGALVDPFNQRYPGIELSLEELPQDALEAALIDDRLDLGVAFSEPGSVEIDSQPLYLERLGLVLGAEHPAANAPLAAAALAELPLALLRDDFATRRHIDAYLRQQGVTARVALEANSISAIVDVVRRGRLASILPEAVARQQAGLRCVALRPALPTRQVALFWRQGSHPGAARLAFQALALELGAELGDA</sequence>
<dbReference type="PROSITE" id="PS50931">
    <property type="entry name" value="HTH_LYSR"/>
    <property type="match status" value="1"/>
</dbReference>
<accession>A0A367M5H8</accession>
<dbReference type="GO" id="GO:0015846">
    <property type="term" value="P:polyamine transport"/>
    <property type="evidence" value="ECO:0007669"/>
    <property type="project" value="InterPro"/>
</dbReference>
<dbReference type="EMBL" id="QORE01000911">
    <property type="protein sequence ID" value="RCI72552.1"/>
    <property type="molecule type" value="Genomic_DNA"/>
</dbReference>
<dbReference type="Gene3D" id="3.40.190.290">
    <property type="match status" value="1"/>
</dbReference>
<dbReference type="Pfam" id="PF00126">
    <property type="entry name" value="HTH_1"/>
    <property type="match status" value="1"/>
</dbReference>
<organism evidence="6 7">
    <name type="scientific">Pseudomonas aeruginosa</name>
    <dbReference type="NCBI Taxonomy" id="287"/>
    <lineage>
        <taxon>Bacteria</taxon>
        <taxon>Pseudomonadati</taxon>
        <taxon>Pseudomonadota</taxon>
        <taxon>Gammaproteobacteria</taxon>
        <taxon>Pseudomonadales</taxon>
        <taxon>Pseudomonadaceae</taxon>
        <taxon>Pseudomonas</taxon>
    </lineage>
</organism>